<evidence type="ECO:0000313" key="1">
    <source>
        <dbReference type="EMBL" id="CAH2039492.1"/>
    </source>
</evidence>
<name>A0ABN8HPM4_9NEOP</name>
<feature type="non-terminal residue" evidence="1">
    <location>
        <position position="1"/>
    </location>
</feature>
<proteinExistence type="predicted"/>
<evidence type="ECO:0000313" key="2">
    <source>
        <dbReference type="Proteomes" id="UP000837857"/>
    </source>
</evidence>
<keyword evidence="2" id="KW-1185">Reference proteome</keyword>
<dbReference type="Proteomes" id="UP000837857">
    <property type="component" value="Chromosome 11"/>
</dbReference>
<dbReference type="EMBL" id="OW152823">
    <property type="protein sequence ID" value="CAH2039492.1"/>
    <property type="molecule type" value="Genomic_DNA"/>
</dbReference>
<sequence length="128" mass="14753">MERGGIRRRVIASRQRRAKEWRRLADDTAKIRWQRSRWNSFSFEKCPVSVWHGERSCCTYYLFVCRAGRFYGAGPGAMRGRRGGRRGRGHTYYVINPRPPACGAGAPYSRRVSSSPRLTATHYARRAA</sequence>
<gene>
    <name evidence="1" type="ORF">IPOD504_LOCUS1712</name>
</gene>
<reference evidence="1" key="1">
    <citation type="submission" date="2022-03" db="EMBL/GenBank/DDBJ databases">
        <authorList>
            <person name="Martin H S."/>
        </authorList>
    </citation>
    <scope>NUCLEOTIDE SEQUENCE</scope>
</reference>
<accession>A0ABN8HPM4</accession>
<organism evidence="1 2">
    <name type="scientific">Iphiclides podalirius</name>
    <name type="common">scarce swallowtail</name>
    <dbReference type="NCBI Taxonomy" id="110791"/>
    <lineage>
        <taxon>Eukaryota</taxon>
        <taxon>Metazoa</taxon>
        <taxon>Ecdysozoa</taxon>
        <taxon>Arthropoda</taxon>
        <taxon>Hexapoda</taxon>
        <taxon>Insecta</taxon>
        <taxon>Pterygota</taxon>
        <taxon>Neoptera</taxon>
        <taxon>Endopterygota</taxon>
        <taxon>Lepidoptera</taxon>
        <taxon>Glossata</taxon>
        <taxon>Ditrysia</taxon>
        <taxon>Papilionoidea</taxon>
        <taxon>Papilionidae</taxon>
        <taxon>Papilioninae</taxon>
        <taxon>Iphiclides</taxon>
    </lineage>
</organism>
<protein>
    <submittedName>
        <fullName evidence="1">Uncharacterized protein</fullName>
    </submittedName>
</protein>